<accession>A0A818R7F4</accession>
<organism evidence="1 3">
    <name type="scientific">Rotaria socialis</name>
    <dbReference type="NCBI Taxonomy" id="392032"/>
    <lineage>
        <taxon>Eukaryota</taxon>
        <taxon>Metazoa</taxon>
        <taxon>Spiralia</taxon>
        <taxon>Gnathifera</taxon>
        <taxon>Rotifera</taxon>
        <taxon>Eurotatoria</taxon>
        <taxon>Bdelloidea</taxon>
        <taxon>Philodinida</taxon>
        <taxon>Philodinidae</taxon>
        <taxon>Rotaria</taxon>
    </lineage>
</organism>
<reference evidence="1" key="1">
    <citation type="submission" date="2021-02" db="EMBL/GenBank/DDBJ databases">
        <authorList>
            <person name="Nowell W R."/>
        </authorList>
    </citation>
    <scope>NUCLEOTIDE SEQUENCE</scope>
</reference>
<dbReference type="EMBL" id="CAJOBS010004031">
    <property type="protein sequence ID" value="CAF4872214.1"/>
    <property type="molecule type" value="Genomic_DNA"/>
</dbReference>
<dbReference type="EMBL" id="CAJNYV010004101">
    <property type="protein sequence ID" value="CAF3645410.1"/>
    <property type="molecule type" value="Genomic_DNA"/>
</dbReference>
<dbReference type="Proteomes" id="UP000663838">
    <property type="component" value="Unassembled WGS sequence"/>
</dbReference>
<protein>
    <submittedName>
        <fullName evidence="1">Uncharacterized protein</fullName>
    </submittedName>
</protein>
<proteinExistence type="predicted"/>
<evidence type="ECO:0000313" key="3">
    <source>
        <dbReference type="Proteomes" id="UP000663865"/>
    </source>
</evidence>
<sequence>MSTTIQHNQATCRILNPNQLPRTICIELLLFNEVQVSSFQSVPYHFISPDWWPKSVFEQIFPNGQIMGNVNFSFVRVAQVDGFLLGDYILSPNIDPRAWLPASKLFVLGSESSLPIVETKAIQQETEAECVLFFIRSNENCESLFGWLLELRGIITISGHQHEHLRKILIPQNIQRRVQFDMFQQLLRLPQ</sequence>
<comment type="caution">
    <text evidence="1">The sequence shown here is derived from an EMBL/GenBank/DDBJ whole genome shotgun (WGS) entry which is preliminary data.</text>
</comment>
<evidence type="ECO:0000313" key="2">
    <source>
        <dbReference type="EMBL" id="CAF4872214.1"/>
    </source>
</evidence>
<evidence type="ECO:0000313" key="1">
    <source>
        <dbReference type="EMBL" id="CAF3645410.1"/>
    </source>
</evidence>
<dbReference type="Proteomes" id="UP000663865">
    <property type="component" value="Unassembled WGS sequence"/>
</dbReference>
<gene>
    <name evidence="1" type="ORF">KIK155_LOCUS23165</name>
    <name evidence="2" type="ORF">TOA249_LOCUS28577</name>
</gene>
<name>A0A818R7F4_9BILA</name>
<dbReference type="AlphaFoldDB" id="A0A818R7F4"/>